<accession>A0A7S2KQ24</accession>
<dbReference type="AlphaFoldDB" id="A0A7S2KQ24"/>
<dbReference type="InterPro" id="IPR011990">
    <property type="entry name" value="TPR-like_helical_dom_sf"/>
</dbReference>
<evidence type="ECO:0000256" key="1">
    <source>
        <dbReference type="SAM" id="MobiDB-lite"/>
    </source>
</evidence>
<gene>
    <name evidence="2" type="ORF">LDAN0321_LOCUS10843</name>
</gene>
<sequence>MTKQKRAKDYLNEIVGIYRSGDKDLKPNTFLFNAVLGACISTRGSDKVASEAFEIALDTYNEMREREFTRPDAYTYGSLLKACDSLLPRNDPNGIRDDHGITLFRACCEDGLLTANVLSFLMKCVSKQAFLGIHERAKMNGASKCNAEDIMEQLPQEWSRNAPKQINKDKRRTLSKMRSSGRRLRKEGGVFR</sequence>
<evidence type="ECO:0000313" key="2">
    <source>
        <dbReference type="EMBL" id="CAD9582986.1"/>
    </source>
</evidence>
<protein>
    <submittedName>
        <fullName evidence="2">Uncharacterized protein</fullName>
    </submittedName>
</protein>
<dbReference type="EMBL" id="HBGY01016766">
    <property type="protein sequence ID" value="CAD9582986.1"/>
    <property type="molecule type" value="Transcribed_RNA"/>
</dbReference>
<reference evidence="2" key="1">
    <citation type="submission" date="2021-01" db="EMBL/GenBank/DDBJ databases">
        <authorList>
            <person name="Corre E."/>
            <person name="Pelletier E."/>
            <person name="Niang G."/>
            <person name="Scheremetjew M."/>
            <person name="Finn R."/>
            <person name="Kale V."/>
            <person name="Holt S."/>
            <person name="Cochrane G."/>
            <person name="Meng A."/>
            <person name="Brown T."/>
            <person name="Cohen L."/>
        </authorList>
    </citation>
    <scope>NUCLEOTIDE SEQUENCE</scope>
    <source>
        <strain evidence="2">B650</strain>
    </source>
</reference>
<organism evidence="2">
    <name type="scientific">Leptocylindrus danicus</name>
    <dbReference type="NCBI Taxonomy" id="163516"/>
    <lineage>
        <taxon>Eukaryota</taxon>
        <taxon>Sar</taxon>
        <taxon>Stramenopiles</taxon>
        <taxon>Ochrophyta</taxon>
        <taxon>Bacillariophyta</taxon>
        <taxon>Coscinodiscophyceae</taxon>
        <taxon>Chaetocerotophycidae</taxon>
        <taxon>Leptocylindrales</taxon>
        <taxon>Leptocylindraceae</taxon>
        <taxon>Leptocylindrus</taxon>
    </lineage>
</organism>
<feature type="compositionally biased region" description="Basic residues" evidence="1">
    <location>
        <begin position="169"/>
        <end position="185"/>
    </location>
</feature>
<name>A0A7S2KQ24_9STRA</name>
<dbReference type="Gene3D" id="1.25.40.10">
    <property type="entry name" value="Tetratricopeptide repeat domain"/>
    <property type="match status" value="1"/>
</dbReference>
<feature type="region of interest" description="Disordered" evidence="1">
    <location>
        <begin position="160"/>
        <end position="192"/>
    </location>
</feature>
<proteinExistence type="predicted"/>